<organism evidence="2 3">
    <name type="scientific">Ligilactobacillus equi DPC 6820</name>
    <dbReference type="NCBI Taxonomy" id="1392007"/>
    <lineage>
        <taxon>Bacteria</taxon>
        <taxon>Bacillati</taxon>
        <taxon>Bacillota</taxon>
        <taxon>Bacilli</taxon>
        <taxon>Lactobacillales</taxon>
        <taxon>Lactobacillaceae</taxon>
        <taxon>Ligilactobacillus</taxon>
    </lineage>
</organism>
<feature type="domain" description="Calcineurin-like phosphoesterase" evidence="1">
    <location>
        <begin position="146"/>
        <end position="402"/>
    </location>
</feature>
<dbReference type="Pfam" id="PF00149">
    <property type="entry name" value="Metallophos"/>
    <property type="match status" value="1"/>
</dbReference>
<name>V7I1E1_9LACO</name>
<dbReference type="PATRIC" id="fig|1392007.3.peg.84"/>
<dbReference type="AlphaFoldDB" id="V7I1E1"/>
<dbReference type="InterPro" id="IPR004843">
    <property type="entry name" value="Calcineurin-like_PHP"/>
</dbReference>
<evidence type="ECO:0000313" key="2">
    <source>
        <dbReference type="EMBL" id="ETA75101.1"/>
    </source>
</evidence>
<dbReference type="InterPro" id="IPR029052">
    <property type="entry name" value="Metallo-depent_PP-like"/>
</dbReference>
<evidence type="ECO:0000313" key="3">
    <source>
        <dbReference type="Proteomes" id="UP000018559"/>
    </source>
</evidence>
<gene>
    <name evidence="2" type="ORF">LEQ_1159</name>
</gene>
<dbReference type="Gene3D" id="3.60.21.10">
    <property type="match status" value="1"/>
</dbReference>
<dbReference type="EMBL" id="AWWH01000011">
    <property type="protein sequence ID" value="ETA75101.1"/>
    <property type="molecule type" value="Genomic_DNA"/>
</dbReference>
<comment type="caution">
    <text evidence="2">The sequence shown here is derived from an EMBL/GenBank/DDBJ whole genome shotgun (WGS) entry which is preliminary data.</text>
</comment>
<evidence type="ECO:0000259" key="1">
    <source>
        <dbReference type="Pfam" id="PF00149"/>
    </source>
</evidence>
<reference evidence="2 3" key="1">
    <citation type="journal article" date="2014" name="Genome Announc.">
        <title>The Genome of the Predominant Equine Lactobacillus Species, Lactobacillus equi, Is Reflective of Its Lifestyle Adaptations to an Herbivorous Host.</title>
        <authorList>
            <person name="O'Donnell M.M."/>
            <person name="Harris H.M."/>
            <person name="O'Toole P.W."/>
            <person name="Ross R.P."/>
        </authorList>
    </citation>
    <scope>NUCLEOTIDE SEQUENCE [LARGE SCALE GENOMIC DNA]</scope>
    <source>
        <strain evidence="2 3">DPC 6820</strain>
    </source>
</reference>
<accession>V7I1E1</accession>
<dbReference type="GO" id="GO:0016787">
    <property type="term" value="F:hydrolase activity"/>
    <property type="evidence" value="ECO:0007669"/>
    <property type="project" value="InterPro"/>
</dbReference>
<keyword evidence="3" id="KW-1185">Reference proteome</keyword>
<dbReference type="Proteomes" id="UP000018559">
    <property type="component" value="Unassembled WGS sequence"/>
</dbReference>
<sequence>MVISGLMPRDYISPLDELFNTIKETETKNVAELKKIVDDKVNEITNLMTTLNQTNTATLSELNSAKTALEALEDKIKQDGLFTQEEAKEFEISIQKLIADSDQTVTDQLRKYEASRIFTDDDIPDYLADSWEHIITSVPHEKNTVNIAFITDNHVEEGSEKYETSYSGDALKKYKYFARSTFSTKPDIVLLGGDNINGNVLRDDLMYTNKHVRAIVENINLGTPIFELLGNHDTGIGQAGGLNPSKTLTENDIRRLYKTSGAPYGEKRNDDSLYFYYDVKINGQPALRVIGLNSSDSPYTTTSGNYDYDKLHFLSYQQEQLNWLANQALQTTLPVIVFTHSSETDVINSDVLYKILLAFKNRNSATLSSSNSGDLGVHGLFVDFSNLPTSTLVALVSGHTHEDYSEKSTLEGTARITVDADLTNSLPGSIERRFTSNDPCWEVLSINLDSRVMREFRFGRGTERSFTF</sequence>
<proteinExistence type="predicted"/>
<protein>
    <recommendedName>
        <fullName evidence="1">Calcineurin-like phosphoesterase domain-containing protein</fullName>
    </recommendedName>
</protein>
<dbReference type="SUPFAM" id="SSF56300">
    <property type="entry name" value="Metallo-dependent phosphatases"/>
    <property type="match status" value="1"/>
</dbReference>